<evidence type="ECO:0000313" key="3">
    <source>
        <dbReference type="EMBL" id="TQF73395.1"/>
    </source>
</evidence>
<dbReference type="InterPro" id="IPR003870">
    <property type="entry name" value="DUF222"/>
</dbReference>
<feature type="domain" description="DUF222" evidence="2">
    <location>
        <begin position="39"/>
        <end position="316"/>
    </location>
</feature>
<dbReference type="AlphaFoldDB" id="A0A541BM43"/>
<proteinExistence type="predicted"/>
<accession>A0A541BM43</accession>
<comment type="caution">
    <text evidence="3">The sequence shown here is derived from an EMBL/GenBank/DDBJ whole genome shotgun (WGS) entry which is preliminary data.</text>
</comment>
<evidence type="ECO:0000256" key="1">
    <source>
        <dbReference type="SAM" id="MobiDB-lite"/>
    </source>
</evidence>
<gene>
    <name evidence="3" type="ORF">FK531_07785</name>
</gene>
<sequence length="609" mass="63849">MFESGVGLKDGSRCGDLRASATHFPLPVDAALLVEVADSARSENRAAARKVLAAGALWDAWIERDAELGSGKIADCGNAAIAELAVRLGCSKTVAESWAALGIDLRLRLPLTRTEFEAGDIDLARARTISRGMTGLSPTTVTALEPQILAAALHLSPGPLATEIERLVALHNPDEAAAQREDAQRFARRIVKRRGTGCATVEVTVSPEEGEALIQLVAEFAGTVCRRDRRGAQERLVDAVMALVHGEPYLECTCGRDDCDAAKEDALPGRRAPLTQITVDLPTLLGLLSEPAYLHGHGLIDPALARQLAANGTWQAMLTEMLELAEELGLVGHDDEGIGAANTDLADPDGADAGDRKPEPEESNSVGECGTNLPESNPAEPPGSGRDDPLLSNPPPPRFCVRSFLARGSRRRAAGVPDTPGSAASPPLHLPPTSVGAMADAILAAVQANPALTQGMHRDGHGGLLVPPAGALTYRPDAATTALVRARDQHCRFPGCSRPAAQCQLDHIVEYLARNPRTGGWTIVSNLQCLCAFHHQLKTLGLWKVVTIGGPDISGHALLWTSTLGSTAVTLPGGASGAADPSGLRPRITGRRGAVAPIATSLDPEPPPF</sequence>
<dbReference type="CDD" id="cd00085">
    <property type="entry name" value="HNHc"/>
    <property type="match status" value="1"/>
</dbReference>
<dbReference type="EMBL" id="VIGH01000003">
    <property type="protein sequence ID" value="TQF73395.1"/>
    <property type="molecule type" value="Genomic_DNA"/>
</dbReference>
<organism evidence="3 4">
    <name type="scientific">Rhodococcus spelaei</name>
    <dbReference type="NCBI Taxonomy" id="2546320"/>
    <lineage>
        <taxon>Bacteria</taxon>
        <taxon>Bacillati</taxon>
        <taxon>Actinomycetota</taxon>
        <taxon>Actinomycetes</taxon>
        <taxon>Mycobacteriales</taxon>
        <taxon>Nocardiaceae</taxon>
        <taxon>Rhodococcus</taxon>
    </lineage>
</organism>
<evidence type="ECO:0000313" key="4">
    <source>
        <dbReference type="Proteomes" id="UP000316256"/>
    </source>
</evidence>
<name>A0A541BM43_9NOCA</name>
<dbReference type="OrthoDB" id="5244772at2"/>
<feature type="region of interest" description="Disordered" evidence="1">
    <location>
        <begin position="335"/>
        <end position="432"/>
    </location>
</feature>
<dbReference type="RefSeq" id="WP_142097296.1">
    <property type="nucleotide sequence ID" value="NZ_VIGH01000003.1"/>
</dbReference>
<feature type="region of interest" description="Disordered" evidence="1">
    <location>
        <begin position="575"/>
        <end position="609"/>
    </location>
</feature>
<dbReference type="Proteomes" id="UP000316256">
    <property type="component" value="Unassembled WGS sequence"/>
</dbReference>
<evidence type="ECO:0000259" key="2">
    <source>
        <dbReference type="Pfam" id="PF02720"/>
    </source>
</evidence>
<dbReference type="InterPro" id="IPR003615">
    <property type="entry name" value="HNH_nuc"/>
</dbReference>
<keyword evidence="4" id="KW-1185">Reference proteome</keyword>
<dbReference type="Pfam" id="PF02720">
    <property type="entry name" value="DUF222"/>
    <property type="match status" value="1"/>
</dbReference>
<reference evidence="3 4" key="1">
    <citation type="submission" date="2019-06" db="EMBL/GenBank/DDBJ databases">
        <title>Rhodococcus spaelei sp. nov., isolated from a cave.</title>
        <authorList>
            <person name="Lee S.D."/>
        </authorList>
    </citation>
    <scope>NUCLEOTIDE SEQUENCE [LARGE SCALE GENOMIC DNA]</scope>
    <source>
        <strain evidence="3 4">C9-5</strain>
    </source>
</reference>
<protein>
    <submittedName>
        <fullName evidence="3">DUF222 domain-containing protein</fullName>
    </submittedName>
</protein>